<accession>A0A9N8J1C9</accession>
<comment type="caution">
    <text evidence="1">The sequence shown here is derived from an EMBL/GenBank/DDBJ whole genome shotgun (WGS) entry which is preliminary data.</text>
</comment>
<dbReference type="InterPro" id="IPR043733">
    <property type="entry name" value="DUF5677"/>
</dbReference>
<gene>
    <name evidence="1" type="ORF">FLAPXU55_02137</name>
</gene>
<sequence length="305" mass="35447">MKYKVIDDILPRFDNNNSAHLQYLSKIIDEAIDFGTNLLKWEAGKKLEGDANLVHLLFFRNILSTADGISILIKNSSIEASKPLYRVLMENVFALEYLLQENTKSRALAYFVWDAHKTLKFIEKIDFSTETGKQLKSDFAKDRFAKNTVFTDSAKYLDQKKNAEELLKLPDYIDIELEFQKTHAKKKNPNWFTLFNGPEDIEQLAARVNLNALYQIHYRSYSANIHSTNVHKGKLYDNGDGTVDIIQIRYAKDSTAVAADTLNLLLLSFITFYQKRLPEKKDDFQNWYFEFRIEYLKILEAVKNA</sequence>
<proteinExistence type="predicted"/>
<dbReference type="EMBL" id="CAIJDE010000040">
    <property type="protein sequence ID" value="CAC9974440.1"/>
    <property type="molecule type" value="Genomic_DNA"/>
</dbReference>
<protein>
    <submittedName>
        <fullName evidence="1">Uncharacterized protein</fullName>
    </submittedName>
</protein>
<reference evidence="1 2" key="1">
    <citation type="submission" date="2020-06" db="EMBL/GenBank/DDBJ databases">
        <authorList>
            <person name="Criscuolo A."/>
        </authorList>
    </citation>
    <scope>NUCLEOTIDE SEQUENCE [LARGE SCALE GENOMIC DNA]</scope>
    <source>
        <strain evidence="1">PXU-55</strain>
    </source>
</reference>
<name>A0A9N8J1C9_9FLAO</name>
<keyword evidence="2" id="KW-1185">Reference proteome</keyword>
<organism evidence="1 2">
    <name type="scientific">Flavobacterium panici</name>
    <dbReference type="NCBI Taxonomy" id="2654843"/>
    <lineage>
        <taxon>Bacteria</taxon>
        <taxon>Pseudomonadati</taxon>
        <taxon>Bacteroidota</taxon>
        <taxon>Flavobacteriia</taxon>
        <taxon>Flavobacteriales</taxon>
        <taxon>Flavobacteriaceae</taxon>
        <taxon>Flavobacterium</taxon>
    </lineage>
</organism>
<dbReference type="Pfam" id="PF18928">
    <property type="entry name" value="DUF5677"/>
    <property type="match status" value="1"/>
</dbReference>
<evidence type="ECO:0000313" key="2">
    <source>
        <dbReference type="Proteomes" id="UP000533639"/>
    </source>
</evidence>
<dbReference type="AlphaFoldDB" id="A0A9N8J1C9"/>
<dbReference type="Proteomes" id="UP000533639">
    <property type="component" value="Unassembled WGS sequence"/>
</dbReference>
<dbReference type="RefSeq" id="WP_180857648.1">
    <property type="nucleotide sequence ID" value="NZ_CAIJDE010000040.1"/>
</dbReference>
<evidence type="ECO:0000313" key="1">
    <source>
        <dbReference type="EMBL" id="CAC9974440.1"/>
    </source>
</evidence>